<dbReference type="Proteomes" id="UP000032142">
    <property type="component" value="Unassembled WGS sequence"/>
</dbReference>
<organism evidence="1 2">
    <name type="scientific">Gossypium arboreum</name>
    <name type="common">Tree cotton</name>
    <name type="synonym">Gossypium nanking</name>
    <dbReference type="NCBI Taxonomy" id="29729"/>
    <lineage>
        <taxon>Eukaryota</taxon>
        <taxon>Viridiplantae</taxon>
        <taxon>Streptophyta</taxon>
        <taxon>Embryophyta</taxon>
        <taxon>Tracheophyta</taxon>
        <taxon>Spermatophyta</taxon>
        <taxon>Magnoliopsida</taxon>
        <taxon>eudicotyledons</taxon>
        <taxon>Gunneridae</taxon>
        <taxon>Pentapetalae</taxon>
        <taxon>rosids</taxon>
        <taxon>malvids</taxon>
        <taxon>Malvales</taxon>
        <taxon>Malvaceae</taxon>
        <taxon>Malvoideae</taxon>
        <taxon>Gossypium</taxon>
    </lineage>
</organism>
<dbReference type="EMBL" id="KN447194">
    <property type="protein sequence ID" value="KHG28944.1"/>
    <property type="molecule type" value="Genomic_DNA"/>
</dbReference>
<dbReference type="AlphaFoldDB" id="A0A0B0PWW8"/>
<reference evidence="2" key="1">
    <citation type="submission" date="2014-09" db="EMBL/GenBank/DDBJ databases">
        <authorList>
            <person name="Mudge J."/>
            <person name="Ramaraj T."/>
            <person name="Lindquist I.E."/>
            <person name="Bharti A.K."/>
            <person name="Sundararajan A."/>
            <person name="Cameron C.T."/>
            <person name="Woodward J.E."/>
            <person name="May G.D."/>
            <person name="Brubaker C."/>
            <person name="Broadhvest J."/>
            <person name="Wilkins T.A."/>
        </authorList>
    </citation>
    <scope>NUCLEOTIDE SEQUENCE</scope>
    <source>
        <strain evidence="2">cv. AKA8401</strain>
    </source>
</reference>
<proteinExistence type="predicted"/>
<evidence type="ECO:0000313" key="2">
    <source>
        <dbReference type="Proteomes" id="UP000032142"/>
    </source>
</evidence>
<protein>
    <submittedName>
        <fullName evidence="1">Uncharacterized protein</fullName>
    </submittedName>
</protein>
<accession>A0A0B0PWW8</accession>
<gene>
    <name evidence="1" type="ORF">F383_35929</name>
</gene>
<keyword evidence="2" id="KW-1185">Reference proteome</keyword>
<sequence>MPTPQMWSYMQSHIDAAVSNRVFHKSNMMPMS</sequence>
<name>A0A0B0PWW8_GOSAR</name>
<evidence type="ECO:0000313" key="1">
    <source>
        <dbReference type="EMBL" id="KHG28944.1"/>
    </source>
</evidence>